<proteinExistence type="predicted"/>
<evidence type="ECO:0000313" key="3">
    <source>
        <dbReference type="EMBL" id="MBO8459287.1"/>
    </source>
</evidence>
<reference evidence="3" key="1">
    <citation type="submission" date="2020-10" db="EMBL/GenBank/DDBJ databases">
        <authorList>
            <person name="Gilroy R."/>
        </authorList>
    </citation>
    <scope>NUCLEOTIDE SEQUENCE</scope>
    <source>
        <strain evidence="3">G3-3990</strain>
    </source>
</reference>
<gene>
    <name evidence="3" type="ORF">IAA73_03000</name>
</gene>
<dbReference type="GO" id="GO:0016887">
    <property type="term" value="F:ATP hydrolysis activity"/>
    <property type="evidence" value="ECO:0007669"/>
    <property type="project" value="InterPro"/>
</dbReference>
<protein>
    <submittedName>
        <fullName evidence="3">AAA family ATPase</fullName>
    </submittedName>
</protein>
<dbReference type="GO" id="GO:0005524">
    <property type="term" value="F:ATP binding"/>
    <property type="evidence" value="ECO:0007669"/>
    <property type="project" value="InterPro"/>
</dbReference>
<dbReference type="PANTHER" id="PTHR37291:SF1">
    <property type="entry name" value="TYPE IV METHYL-DIRECTED RESTRICTION ENZYME ECOKMCRB SUBUNIT"/>
    <property type="match status" value="1"/>
</dbReference>
<reference evidence="3" key="2">
    <citation type="journal article" date="2021" name="PeerJ">
        <title>Extensive microbial diversity within the chicken gut microbiome revealed by metagenomics and culture.</title>
        <authorList>
            <person name="Gilroy R."/>
            <person name="Ravi A."/>
            <person name="Getino M."/>
            <person name="Pursley I."/>
            <person name="Horton D.L."/>
            <person name="Alikhan N.F."/>
            <person name="Baker D."/>
            <person name="Gharbi K."/>
            <person name="Hall N."/>
            <person name="Watson M."/>
            <person name="Adriaenssens E.M."/>
            <person name="Foster-Nyarko E."/>
            <person name="Jarju S."/>
            <person name="Secka A."/>
            <person name="Antonio M."/>
            <person name="Oren A."/>
            <person name="Chaudhuri R.R."/>
            <person name="La Ragione R."/>
            <person name="Hildebrand F."/>
            <person name="Pallen M.J."/>
        </authorList>
    </citation>
    <scope>NUCLEOTIDE SEQUENCE</scope>
    <source>
        <strain evidence="3">G3-3990</strain>
    </source>
</reference>
<feature type="region of interest" description="Disordered" evidence="1">
    <location>
        <begin position="431"/>
        <end position="463"/>
    </location>
</feature>
<evidence type="ECO:0000259" key="2">
    <source>
        <dbReference type="Pfam" id="PF07728"/>
    </source>
</evidence>
<dbReference type="PANTHER" id="PTHR37291">
    <property type="entry name" value="5-METHYLCYTOSINE-SPECIFIC RESTRICTION ENZYME B"/>
    <property type="match status" value="1"/>
</dbReference>
<name>A0A9D9N3S6_9BACT</name>
<dbReference type="Gene3D" id="3.40.50.300">
    <property type="entry name" value="P-loop containing nucleotide triphosphate hydrolases"/>
    <property type="match status" value="1"/>
</dbReference>
<dbReference type="AlphaFoldDB" id="A0A9D9N3S6"/>
<comment type="caution">
    <text evidence="3">The sequence shown here is derived from an EMBL/GenBank/DDBJ whole genome shotgun (WGS) entry which is preliminary data.</text>
</comment>
<dbReference type="InterPro" id="IPR027417">
    <property type="entry name" value="P-loop_NTPase"/>
</dbReference>
<evidence type="ECO:0000256" key="1">
    <source>
        <dbReference type="SAM" id="MobiDB-lite"/>
    </source>
</evidence>
<dbReference type="InterPro" id="IPR011704">
    <property type="entry name" value="ATPase_dyneun-rel_AAA"/>
</dbReference>
<accession>A0A9D9N3S6</accession>
<dbReference type="InterPro" id="IPR052934">
    <property type="entry name" value="Methyl-DNA_Rec/Restrict_Enz"/>
</dbReference>
<organism evidence="3 4">
    <name type="scientific">Candidatus Gallipaludibacter merdavium</name>
    <dbReference type="NCBI Taxonomy" id="2840839"/>
    <lineage>
        <taxon>Bacteria</taxon>
        <taxon>Pseudomonadati</taxon>
        <taxon>Bacteroidota</taxon>
        <taxon>Bacteroidia</taxon>
        <taxon>Bacteroidales</taxon>
        <taxon>Candidatus Gallipaludibacter</taxon>
    </lineage>
</organism>
<dbReference type="Pfam" id="PF07728">
    <property type="entry name" value="AAA_5"/>
    <property type="match status" value="1"/>
</dbReference>
<dbReference type="Proteomes" id="UP000823641">
    <property type="component" value="Unassembled WGS sequence"/>
</dbReference>
<evidence type="ECO:0000313" key="4">
    <source>
        <dbReference type="Proteomes" id="UP000823641"/>
    </source>
</evidence>
<dbReference type="EMBL" id="JADIMG010000032">
    <property type="protein sequence ID" value="MBO8459287.1"/>
    <property type="molecule type" value="Genomic_DNA"/>
</dbReference>
<feature type="domain" description="ATPase dynein-related AAA" evidence="2">
    <location>
        <begin position="115"/>
        <end position="306"/>
    </location>
</feature>
<sequence>MKNYTLKIGDKSENGQITIIDEDRLCYLVKSNSKGAIGLRTISKSLLKEFYNLLILQPDITANEARNELSGKSEIDKFEYGYASTLMQMAQMMLTSSHSTDSSVINRNPHSSRQVIYYGAPGTGKSHKIKEILAGQNIQKENIFRTTFHPDSDYSTFVGAYKPTRGKKPLYGLNGSTTIRMKEGDKMLEEETITYNFIPQAFLNAYIRSYQTTDNVYLIIEEINRGNCAQIFGDLFQLLDRDEEGKSEYTIKADTDLKAYLEETLGTNNEGIKDGEICLPSNLYIYATMNTSDQSLFPIDSAFKRRWDWEYEPIKYKNTDWVIDINGEKFSWVSFQRIVNSRILASTNSEDKMLGDFFVNPHDKTITDKLFLNKVLFYLWNDVCKDGEGEIFKTSEDKEVSFSELYGNEGTQTLIKMMEYLGVEKVANVNNTDPRTLEEEEENNNENSPKKQPKYSINGSTEKYSTPASVKHIIEDFAQQHEDMSAEEMVKLWNEISERNNCLVASWEPSPNDNQRFADKRRAKITWGDKSVWVTTGWTEELFLPFIRNVKDKFGIIIEKTE</sequence>
<dbReference type="SUPFAM" id="SSF52540">
    <property type="entry name" value="P-loop containing nucleoside triphosphate hydrolases"/>
    <property type="match status" value="1"/>
</dbReference>